<dbReference type="PANTHER" id="PTHR39335:SF1">
    <property type="entry name" value="BLL4220 PROTEIN"/>
    <property type="match status" value="1"/>
</dbReference>
<proteinExistence type="predicted"/>
<feature type="region of interest" description="Disordered" evidence="1">
    <location>
        <begin position="166"/>
        <end position="186"/>
    </location>
</feature>
<keyword evidence="3" id="KW-1185">Reference proteome</keyword>
<reference evidence="3" key="1">
    <citation type="submission" date="2020-01" db="EMBL/GenBank/DDBJ databases">
        <title>'Steroidobacter agaridevorans' sp. nov., agar-degrading bacteria isolated from rhizosphere soils.</title>
        <authorList>
            <person name="Ikenaga M."/>
            <person name="Kataoka M."/>
            <person name="Murouchi A."/>
            <person name="Katsuragi S."/>
            <person name="Sakai M."/>
        </authorList>
    </citation>
    <scope>NUCLEOTIDE SEQUENCE [LARGE SCALE GENOMIC DNA]</scope>
    <source>
        <strain evidence="3">YU21-B</strain>
    </source>
</reference>
<organism evidence="2 3">
    <name type="scientific">Steroidobacter agaridevorans</name>
    <dbReference type="NCBI Taxonomy" id="2695856"/>
    <lineage>
        <taxon>Bacteria</taxon>
        <taxon>Pseudomonadati</taxon>
        <taxon>Pseudomonadota</taxon>
        <taxon>Gammaproteobacteria</taxon>
        <taxon>Steroidobacterales</taxon>
        <taxon>Steroidobacteraceae</taxon>
        <taxon>Steroidobacter</taxon>
    </lineage>
</organism>
<evidence type="ECO:0008006" key="4">
    <source>
        <dbReference type="Google" id="ProtNLM"/>
    </source>
</evidence>
<accession>A0A829YBG4</accession>
<comment type="caution">
    <text evidence="2">The sequence shown here is derived from an EMBL/GenBank/DDBJ whole genome shotgun (WGS) entry which is preliminary data.</text>
</comment>
<dbReference type="Proteomes" id="UP000445000">
    <property type="component" value="Unassembled WGS sequence"/>
</dbReference>
<evidence type="ECO:0000313" key="3">
    <source>
        <dbReference type="Proteomes" id="UP000445000"/>
    </source>
</evidence>
<dbReference type="AlphaFoldDB" id="A0A829YBG4"/>
<gene>
    <name evidence="2" type="ORF">GCM10011487_21680</name>
</gene>
<dbReference type="Pfam" id="PF03640">
    <property type="entry name" value="Lipoprotein_15"/>
    <property type="match status" value="1"/>
</dbReference>
<sequence>MREIVALMGVLAAAFVMLPAEANNRQLLEDYVREPMPRGFKVIVAEFEGPVFADANGKTLYSWPITNLRNGDAGEQKGKPTCDDHKYTENAGLMSPYPGGLELPEVETRPSCTDVWPPVLAKPGAEPVGKWTILERKDGSKQWAYDGYALYTSVLDRGPGDVFGGSELRGTSEAGAQRKPVGPPPNIPPQFAVRTVAMGHLLTIGATGRSVYYSDHDAPGKSNCDLKCLHDWLPVLAPASVRPQGDWSIIESSPGVKQWAFRKMPLYTRALDTRGSSLEGSDEPGWHNAFTQMAPPPPEGFTVNDTHSGQVLGDAKGMTIYIYNCNDDAVDQLACNHPDTPQAYRFAICGRGDPELCLKNFPYLIAPKDAQSDSHLWSTLHIDPKTGKKAARNAPDALHVWAYRDRPVYSCARDKKPGDIECDTFGEFNGARNGFKAFWLRDDFGGNAGSGR</sequence>
<dbReference type="EMBL" id="BLJN01000002">
    <property type="protein sequence ID" value="GFE80168.1"/>
    <property type="molecule type" value="Genomic_DNA"/>
</dbReference>
<dbReference type="PANTHER" id="PTHR39335">
    <property type="entry name" value="BLL4220 PROTEIN"/>
    <property type="match status" value="1"/>
</dbReference>
<dbReference type="InterPro" id="IPR005297">
    <property type="entry name" value="Lipoprotein_repeat"/>
</dbReference>
<evidence type="ECO:0000313" key="2">
    <source>
        <dbReference type="EMBL" id="GFE80168.1"/>
    </source>
</evidence>
<dbReference type="GO" id="GO:0043448">
    <property type="term" value="P:alkane catabolic process"/>
    <property type="evidence" value="ECO:0007669"/>
    <property type="project" value="TreeGrafter"/>
</dbReference>
<name>A0A829YBG4_9GAMM</name>
<dbReference type="RefSeq" id="WP_161811888.1">
    <property type="nucleotide sequence ID" value="NZ_BLJN01000002.1"/>
</dbReference>
<evidence type="ECO:0000256" key="1">
    <source>
        <dbReference type="SAM" id="MobiDB-lite"/>
    </source>
</evidence>
<protein>
    <recommendedName>
        <fullName evidence="4">Lipoprotein</fullName>
    </recommendedName>
</protein>